<name>A0A7H1MND4_9LACO</name>
<evidence type="ECO:0000256" key="11">
    <source>
        <dbReference type="RuleBase" id="RU004478"/>
    </source>
</evidence>
<evidence type="ECO:0000256" key="7">
    <source>
        <dbReference type="ARBA" id="ARBA00053401"/>
    </source>
</evidence>
<evidence type="ECO:0000256" key="13">
    <source>
        <dbReference type="SAM" id="MobiDB-lite"/>
    </source>
</evidence>
<dbReference type="GO" id="GO:0051087">
    <property type="term" value="F:protein-folding chaperone binding"/>
    <property type="evidence" value="ECO:0007669"/>
    <property type="project" value="InterPro"/>
</dbReference>
<protein>
    <recommendedName>
        <fullName evidence="8 10">Protein GrpE</fullName>
    </recommendedName>
    <alternativeName>
        <fullName evidence="9 10">HSP-70 cofactor</fullName>
    </alternativeName>
</protein>
<evidence type="ECO:0000256" key="10">
    <source>
        <dbReference type="HAMAP-Rule" id="MF_01151"/>
    </source>
</evidence>
<dbReference type="GO" id="GO:0006457">
    <property type="term" value="P:protein folding"/>
    <property type="evidence" value="ECO:0007669"/>
    <property type="project" value="InterPro"/>
</dbReference>
<dbReference type="InterPro" id="IPR009012">
    <property type="entry name" value="GrpE_head"/>
</dbReference>
<dbReference type="NCBIfam" id="NF010738">
    <property type="entry name" value="PRK14140.1"/>
    <property type="match status" value="1"/>
</dbReference>
<dbReference type="GO" id="GO:0005737">
    <property type="term" value="C:cytoplasm"/>
    <property type="evidence" value="ECO:0007669"/>
    <property type="project" value="UniProtKB-SubCell"/>
</dbReference>
<keyword evidence="15" id="KW-1185">Reference proteome</keyword>
<gene>
    <name evidence="10 14" type="primary">grpE</name>
    <name evidence="14" type="ORF">FY536_06785</name>
</gene>
<evidence type="ECO:0000256" key="2">
    <source>
        <dbReference type="ARBA" id="ARBA00009054"/>
    </source>
</evidence>
<feature type="region of interest" description="Disordered" evidence="13">
    <location>
        <begin position="1"/>
        <end position="47"/>
    </location>
</feature>
<keyword evidence="12" id="KW-0175">Coiled coil</keyword>
<evidence type="ECO:0000256" key="9">
    <source>
        <dbReference type="ARBA" id="ARBA00076414"/>
    </source>
</evidence>
<comment type="function">
    <text evidence="7 10">Participates actively in the response to hyperosmotic and heat shock by preventing the aggregation of stress-denatured proteins, in association with DnaK and GrpE. It is the nucleotide exchange factor for DnaK and may function as a thermosensor. Unfolded proteins bind initially to DnaJ; upon interaction with the DnaJ-bound protein, DnaK hydrolyzes its bound ATP, resulting in the formation of a stable complex. GrpE releases ADP from DnaK; ATP binding to DnaK triggers the release of the substrate protein, thus completing the reaction cycle. Several rounds of ATP-dependent interactions between DnaJ, DnaK and GrpE are required for fully efficient folding.</text>
</comment>
<dbReference type="SUPFAM" id="SSF58014">
    <property type="entry name" value="Coiled-coil domain of nucleotide exchange factor GrpE"/>
    <property type="match status" value="1"/>
</dbReference>
<evidence type="ECO:0000313" key="15">
    <source>
        <dbReference type="Proteomes" id="UP000516446"/>
    </source>
</evidence>
<reference evidence="14 15" key="1">
    <citation type="submission" date="2019-08" db="EMBL/GenBank/DDBJ databases">
        <authorList>
            <person name="Chang H.C."/>
            <person name="Mun S.Y."/>
        </authorList>
    </citation>
    <scope>NUCLEOTIDE SEQUENCE [LARGE SCALE GENOMIC DNA]</scope>
    <source>
        <strain evidence="14 15">SK</strain>
    </source>
</reference>
<dbReference type="HAMAP" id="MF_01151">
    <property type="entry name" value="GrpE"/>
    <property type="match status" value="1"/>
</dbReference>
<evidence type="ECO:0000256" key="6">
    <source>
        <dbReference type="ARBA" id="ARBA00023186"/>
    </source>
</evidence>
<dbReference type="InterPro" id="IPR000740">
    <property type="entry name" value="GrpE"/>
</dbReference>
<comment type="subunit">
    <text evidence="3 10">Homodimer.</text>
</comment>
<feature type="coiled-coil region" evidence="12">
    <location>
        <begin position="50"/>
        <end position="77"/>
    </location>
</feature>
<accession>A0A7H1MND4</accession>
<sequence>MADNKAEQTESVDEELLEPVDETDHQTDSETVATDADVSNDEDSVEVDPLQELQAKYDALEDKYLRTNAEMQNMQTRFAKEQATSLKYANQKLAKSILPALDNLERAIDVEANDESAQKIKSGVEIVYKSLNNALADNDIKAVGVVGEPFDPEMHQSVQTQPADDQHPADSIAQVLQKGYLLADRVVRPAMVVVYN</sequence>
<dbReference type="Proteomes" id="UP000516446">
    <property type="component" value="Chromosome"/>
</dbReference>
<dbReference type="SUPFAM" id="SSF51064">
    <property type="entry name" value="Head domain of nucleotide exchange factor GrpE"/>
    <property type="match status" value="1"/>
</dbReference>
<dbReference type="GO" id="GO:0000774">
    <property type="term" value="F:adenyl-nucleotide exchange factor activity"/>
    <property type="evidence" value="ECO:0007669"/>
    <property type="project" value="InterPro"/>
</dbReference>
<keyword evidence="6 10" id="KW-0143">Chaperone</keyword>
<dbReference type="RefSeq" id="WP_104914689.1">
    <property type="nucleotide sequence ID" value="NZ_CP026847.1"/>
</dbReference>
<keyword evidence="4 10" id="KW-0963">Cytoplasm</keyword>
<dbReference type="GO" id="GO:0042803">
    <property type="term" value="F:protein homodimerization activity"/>
    <property type="evidence" value="ECO:0007669"/>
    <property type="project" value="InterPro"/>
</dbReference>
<organism evidence="14 15">
    <name type="scientific">Weissella koreensis</name>
    <dbReference type="NCBI Taxonomy" id="165096"/>
    <lineage>
        <taxon>Bacteria</taxon>
        <taxon>Bacillati</taxon>
        <taxon>Bacillota</taxon>
        <taxon>Bacilli</taxon>
        <taxon>Lactobacillales</taxon>
        <taxon>Lactobacillaceae</taxon>
        <taxon>Weissella</taxon>
    </lineage>
</organism>
<dbReference type="PANTHER" id="PTHR21237:SF23">
    <property type="entry name" value="GRPE PROTEIN HOMOLOG, MITOCHONDRIAL"/>
    <property type="match status" value="1"/>
</dbReference>
<dbReference type="Gene3D" id="2.30.22.10">
    <property type="entry name" value="Head domain of nucleotide exchange factor GrpE"/>
    <property type="match status" value="1"/>
</dbReference>
<comment type="similarity">
    <text evidence="2 10 11">Belongs to the GrpE family.</text>
</comment>
<evidence type="ECO:0000256" key="8">
    <source>
        <dbReference type="ARBA" id="ARBA00072274"/>
    </source>
</evidence>
<evidence type="ECO:0000256" key="5">
    <source>
        <dbReference type="ARBA" id="ARBA00023016"/>
    </source>
</evidence>
<feature type="compositionally biased region" description="Acidic residues" evidence="13">
    <location>
        <begin position="10"/>
        <end position="21"/>
    </location>
</feature>
<dbReference type="FunFam" id="2.30.22.10:FF:000001">
    <property type="entry name" value="Protein GrpE"/>
    <property type="match status" value="1"/>
</dbReference>
<dbReference type="AlphaFoldDB" id="A0A7H1MND4"/>
<dbReference type="CDD" id="cd00446">
    <property type="entry name" value="GrpE"/>
    <property type="match status" value="1"/>
</dbReference>
<proteinExistence type="inferred from homology"/>
<evidence type="ECO:0000313" key="14">
    <source>
        <dbReference type="EMBL" id="QNT64970.1"/>
    </source>
</evidence>
<evidence type="ECO:0000256" key="4">
    <source>
        <dbReference type="ARBA" id="ARBA00022490"/>
    </source>
</evidence>
<evidence type="ECO:0000256" key="1">
    <source>
        <dbReference type="ARBA" id="ARBA00004496"/>
    </source>
</evidence>
<dbReference type="InterPro" id="IPR013805">
    <property type="entry name" value="GrpE_CC"/>
</dbReference>
<keyword evidence="5 10" id="KW-0346">Stress response</keyword>
<dbReference type="EMBL" id="CP043431">
    <property type="protein sequence ID" value="QNT64970.1"/>
    <property type="molecule type" value="Genomic_DNA"/>
</dbReference>
<evidence type="ECO:0000256" key="3">
    <source>
        <dbReference type="ARBA" id="ARBA00011738"/>
    </source>
</evidence>
<comment type="subcellular location">
    <subcellularLocation>
        <location evidence="1 10">Cytoplasm</location>
    </subcellularLocation>
</comment>
<dbReference type="Gene3D" id="3.90.20.20">
    <property type="match status" value="1"/>
</dbReference>
<dbReference type="NCBIfam" id="NF010759">
    <property type="entry name" value="PRK14162.1"/>
    <property type="match status" value="1"/>
</dbReference>
<dbReference type="PANTHER" id="PTHR21237">
    <property type="entry name" value="GRPE PROTEIN"/>
    <property type="match status" value="1"/>
</dbReference>
<dbReference type="Pfam" id="PF01025">
    <property type="entry name" value="GrpE"/>
    <property type="match status" value="1"/>
</dbReference>
<evidence type="ECO:0000256" key="12">
    <source>
        <dbReference type="SAM" id="Coils"/>
    </source>
</evidence>
<dbReference type="PRINTS" id="PR00773">
    <property type="entry name" value="GRPEPROTEIN"/>
</dbReference>
<dbReference type="GO" id="GO:0051082">
    <property type="term" value="F:unfolded protein binding"/>
    <property type="evidence" value="ECO:0007669"/>
    <property type="project" value="TreeGrafter"/>
</dbReference>